<gene>
    <name evidence="2" type="ORF">BofuT4_uP136220.1</name>
</gene>
<dbReference type="HOGENOM" id="CLU_2605778_0_0_1"/>
<organism evidence="2 3">
    <name type="scientific">Botryotinia fuckeliana (strain T4)</name>
    <name type="common">Noble rot fungus</name>
    <name type="synonym">Botrytis cinerea</name>
    <dbReference type="NCBI Taxonomy" id="999810"/>
    <lineage>
        <taxon>Eukaryota</taxon>
        <taxon>Fungi</taxon>
        <taxon>Dikarya</taxon>
        <taxon>Ascomycota</taxon>
        <taxon>Pezizomycotina</taxon>
        <taxon>Leotiomycetes</taxon>
        <taxon>Helotiales</taxon>
        <taxon>Sclerotiniaceae</taxon>
        <taxon>Botrytis</taxon>
    </lineage>
</organism>
<keyword evidence="1" id="KW-0472">Membrane</keyword>
<keyword evidence="1" id="KW-1133">Transmembrane helix</keyword>
<feature type="transmembrane region" description="Helical" evidence="1">
    <location>
        <begin position="34"/>
        <end position="53"/>
    </location>
</feature>
<dbReference type="EMBL" id="FQ790347">
    <property type="protein sequence ID" value="CCD53577.1"/>
    <property type="molecule type" value="Genomic_DNA"/>
</dbReference>
<evidence type="ECO:0000313" key="3">
    <source>
        <dbReference type="Proteomes" id="UP000008177"/>
    </source>
</evidence>
<protein>
    <submittedName>
        <fullName evidence="2">Uncharacterized protein</fullName>
    </submittedName>
</protein>
<name>G2YPM9_BOTF4</name>
<accession>G2YPM9</accession>
<reference evidence="3" key="1">
    <citation type="journal article" date="2011" name="PLoS Genet.">
        <title>Genomic analysis of the necrotrophic fungal pathogens Sclerotinia sclerotiorum and Botrytis cinerea.</title>
        <authorList>
            <person name="Amselem J."/>
            <person name="Cuomo C.A."/>
            <person name="van Kan J.A."/>
            <person name="Viaud M."/>
            <person name="Benito E.P."/>
            <person name="Couloux A."/>
            <person name="Coutinho P.M."/>
            <person name="de Vries R.P."/>
            <person name="Dyer P.S."/>
            <person name="Fillinger S."/>
            <person name="Fournier E."/>
            <person name="Gout L."/>
            <person name="Hahn M."/>
            <person name="Kohn L."/>
            <person name="Lapalu N."/>
            <person name="Plummer K.M."/>
            <person name="Pradier J.M."/>
            <person name="Quevillon E."/>
            <person name="Sharon A."/>
            <person name="Simon A."/>
            <person name="ten Have A."/>
            <person name="Tudzynski B."/>
            <person name="Tudzynski P."/>
            <person name="Wincker P."/>
            <person name="Andrew M."/>
            <person name="Anthouard V."/>
            <person name="Beever R.E."/>
            <person name="Beffa R."/>
            <person name="Benoit I."/>
            <person name="Bouzid O."/>
            <person name="Brault B."/>
            <person name="Chen Z."/>
            <person name="Choquer M."/>
            <person name="Collemare J."/>
            <person name="Cotton P."/>
            <person name="Danchin E.G."/>
            <person name="Da Silva C."/>
            <person name="Gautier A."/>
            <person name="Giraud C."/>
            <person name="Giraud T."/>
            <person name="Gonzalez C."/>
            <person name="Grossetete S."/>
            <person name="Guldener U."/>
            <person name="Henrissat B."/>
            <person name="Howlett B.J."/>
            <person name="Kodira C."/>
            <person name="Kretschmer M."/>
            <person name="Lappartient A."/>
            <person name="Leroch M."/>
            <person name="Levis C."/>
            <person name="Mauceli E."/>
            <person name="Neuveglise C."/>
            <person name="Oeser B."/>
            <person name="Pearson M."/>
            <person name="Poulain J."/>
            <person name="Poussereau N."/>
            <person name="Quesneville H."/>
            <person name="Rascle C."/>
            <person name="Schumacher J."/>
            <person name="Segurens B."/>
            <person name="Sexton A."/>
            <person name="Silva E."/>
            <person name="Sirven C."/>
            <person name="Soanes D.M."/>
            <person name="Talbot N.J."/>
            <person name="Templeton M."/>
            <person name="Yandava C."/>
            <person name="Yarden O."/>
            <person name="Zeng Q."/>
            <person name="Rollins J.A."/>
            <person name="Lebrun M.H."/>
            <person name="Dickman M."/>
        </authorList>
    </citation>
    <scope>NUCLEOTIDE SEQUENCE [LARGE SCALE GENOMIC DNA]</scope>
    <source>
        <strain evidence="3">T4</strain>
    </source>
</reference>
<keyword evidence="1" id="KW-0812">Transmembrane</keyword>
<evidence type="ECO:0000256" key="1">
    <source>
        <dbReference type="SAM" id="Phobius"/>
    </source>
</evidence>
<dbReference type="AlphaFoldDB" id="G2YPM9"/>
<dbReference type="Proteomes" id="UP000008177">
    <property type="component" value="Unplaced contigs"/>
</dbReference>
<dbReference type="InParanoid" id="G2YPM9"/>
<evidence type="ECO:0000313" key="2">
    <source>
        <dbReference type="EMBL" id="CCD53577.1"/>
    </source>
</evidence>
<proteinExistence type="predicted"/>
<sequence length="79" mass="8311">MATTAIAQNPASAVEKYGYGVWEFDWEGGGFGRFYHVYVFGVFGIGIGVGVGVHSDDLEGGGRGYGTYGTVCMPVPPDL</sequence>